<sequence length="69" mass="6972">MAAIYMPKFAEGDCFCPGSCTNDPNCGNVCGLCGADDVVCVACDADADGDDDDCCCDCCPANLVCGSLD</sequence>
<name>A0A820AV41_9BILA</name>
<protein>
    <submittedName>
        <fullName evidence="1">Uncharacterized protein</fullName>
    </submittedName>
</protein>
<evidence type="ECO:0000313" key="1">
    <source>
        <dbReference type="EMBL" id="CAF4191311.1"/>
    </source>
</evidence>
<proteinExistence type="predicted"/>
<comment type="caution">
    <text evidence="1">The sequence shown here is derived from an EMBL/GenBank/DDBJ whole genome shotgun (WGS) entry which is preliminary data.</text>
</comment>
<gene>
    <name evidence="1" type="ORF">JBS370_LOCUS36040</name>
</gene>
<accession>A0A820AV41</accession>
<dbReference type="EMBL" id="CAJOBD010013505">
    <property type="protein sequence ID" value="CAF4191311.1"/>
    <property type="molecule type" value="Genomic_DNA"/>
</dbReference>
<dbReference type="AlphaFoldDB" id="A0A820AV41"/>
<evidence type="ECO:0000313" key="2">
    <source>
        <dbReference type="Proteomes" id="UP000663836"/>
    </source>
</evidence>
<organism evidence="1 2">
    <name type="scientific">Rotaria sordida</name>
    <dbReference type="NCBI Taxonomy" id="392033"/>
    <lineage>
        <taxon>Eukaryota</taxon>
        <taxon>Metazoa</taxon>
        <taxon>Spiralia</taxon>
        <taxon>Gnathifera</taxon>
        <taxon>Rotifera</taxon>
        <taxon>Eurotatoria</taxon>
        <taxon>Bdelloidea</taxon>
        <taxon>Philodinida</taxon>
        <taxon>Philodinidae</taxon>
        <taxon>Rotaria</taxon>
    </lineage>
</organism>
<reference evidence="1" key="1">
    <citation type="submission" date="2021-02" db="EMBL/GenBank/DDBJ databases">
        <authorList>
            <person name="Nowell W R."/>
        </authorList>
    </citation>
    <scope>NUCLEOTIDE SEQUENCE</scope>
</reference>
<dbReference type="Proteomes" id="UP000663836">
    <property type="component" value="Unassembled WGS sequence"/>
</dbReference>